<feature type="compositionally biased region" description="Polar residues" evidence="1">
    <location>
        <begin position="178"/>
        <end position="208"/>
    </location>
</feature>
<dbReference type="Pfam" id="PF00098">
    <property type="entry name" value="zf-CCHC"/>
    <property type="match status" value="1"/>
</dbReference>
<feature type="region of interest" description="Disordered" evidence="1">
    <location>
        <begin position="478"/>
        <end position="531"/>
    </location>
</feature>
<dbReference type="Proteomes" id="UP001231189">
    <property type="component" value="Unassembled WGS sequence"/>
</dbReference>
<feature type="compositionally biased region" description="Basic and acidic residues" evidence="1">
    <location>
        <begin position="504"/>
        <end position="522"/>
    </location>
</feature>
<feature type="domain" description="CCHC-type" evidence="2">
    <location>
        <begin position="237"/>
        <end position="253"/>
    </location>
</feature>
<comment type="caution">
    <text evidence="3">The sequence shown here is derived from an EMBL/GenBank/DDBJ whole genome shotgun (WGS) entry which is preliminary data.</text>
</comment>
<keyword evidence="4" id="KW-1185">Reference proteome</keyword>
<evidence type="ECO:0000259" key="2">
    <source>
        <dbReference type="SMART" id="SM00343"/>
    </source>
</evidence>
<dbReference type="PANTHER" id="PTHR33170:SF40">
    <property type="entry name" value="OS04G0557100 PROTEIN"/>
    <property type="match status" value="1"/>
</dbReference>
<sequence>MAHRAGGRGDAAGQGGGPRQYFRGGDPAAGPSNFQQGGYQDPRNGGGRGFQGNFNNQNFNNQGNFNNQANYNNQGNFNEFQGGGPPGDYGDFHPGAGGNDFFGRGNGNNGYRNRRRYEFRGTRPSGGAIGGRGFDRNRSYNQEAETAVVQHKAGTGANLQQNQPPTVVQRNNTNVTFQPKKNTVKPTTVQQPPAKATTVQQKTSIQHTSDVDPGTSIGAGTVANQTKKKDKDPEKVKCFRCDIVGHFSIDCTAVICDVCESPDHANKDCPLHSAPKPSLSIYGYGQEELVFLEVQPTPSYRPKSDNGRMGRITVTGGELTMEKIVERLRWFVDDTFQWDVQPHGKNVYKTQFPNKLELARATRIGLFQVKGTTCSMEITEWKSATKPIKKLEEAWVLISGVPDDLLRNYLSLWGLGGLIGKTKEVDMTYTRRHGVVRSLVKVVDIAHIPYQKEFWHEDECYLLTIELEEYDMAIDGEETNLSPKEDDGNDDTGNNDKNTQSGSTKDKPNSDKQTEKHNDGSKNNKSGGVIINAPGAHTVNLDTAISFGSFCNTKVHDKETPKDGDVPTSCRRLFRTPPASPARSVLLPVHAGTRSEPSERATDASNMYAIA</sequence>
<dbReference type="SUPFAM" id="SSF57756">
    <property type="entry name" value="Retrovirus zinc finger-like domains"/>
    <property type="match status" value="1"/>
</dbReference>
<organism evidence="3 4">
    <name type="scientific">Lolium multiflorum</name>
    <name type="common">Italian ryegrass</name>
    <name type="synonym">Lolium perenne subsp. multiflorum</name>
    <dbReference type="NCBI Taxonomy" id="4521"/>
    <lineage>
        <taxon>Eukaryota</taxon>
        <taxon>Viridiplantae</taxon>
        <taxon>Streptophyta</taxon>
        <taxon>Embryophyta</taxon>
        <taxon>Tracheophyta</taxon>
        <taxon>Spermatophyta</taxon>
        <taxon>Magnoliopsida</taxon>
        <taxon>Liliopsida</taxon>
        <taxon>Poales</taxon>
        <taxon>Poaceae</taxon>
        <taxon>BOP clade</taxon>
        <taxon>Pooideae</taxon>
        <taxon>Poodae</taxon>
        <taxon>Poeae</taxon>
        <taxon>Poeae Chloroplast Group 2 (Poeae type)</taxon>
        <taxon>Loliodinae</taxon>
        <taxon>Loliinae</taxon>
        <taxon>Lolium</taxon>
    </lineage>
</organism>
<evidence type="ECO:0000313" key="4">
    <source>
        <dbReference type="Proteomes" id="UP001231189"/>
    </source>
</evidence>
<dbReference type="AlphaFoldDB" id="A0AAD8X9H0"/>
<dbReference type="SMART" id="SM00343">
    <property type="entry name" value="ZnF_C2HC"/>
    <property type="match status" value="2"/>
</dbReference>
<dbReference type="GO" id="GO:0008270">
    <property type="term" value="F:zinc ion binding"/>
    <property type="evidence" value="ECO:0007669"/>
    <property type="project" value="InterPro"/>
</dbReference>
<evidence type="ECO:0000256" key="1">
    <source>
        <dbReference type="SAM" id="MobiDB-lite"/>
    </source>
</evidence>
<dbReference type="EMBL" id="JAUUTY010000001">
    <property type="protein sequence ID" value="KAK1699062.1"/>
    <property type="molecule type" value="Genomic_DNA"/>
</dbReference>
<name>A0AAD8X9H0_LOLMU</name>
<feature type="compositionally biased region" description="Gly residues" evidence="1">
    <location>
        <begin position="8"/>
        <end position="18"/>
    </location>
</feature>
<feature type="compositionally biased region" description="Low complexity" evidence="1">
    <location>
        <begin position="51"/>
        <end position="80"/>
    </location>
</feature>
<accession>A0AAD8X9H0</accession>
<feature type="compositionally biased region" description="Gly residues" evidence="1">
    <location>
        <begin position="95"/>
        <end position="108"/>
    </location>
</feature>
<feature type="region of interest" description="Disordered" evidence="1">
    <location>
        <begin position="178"/>
        <end position="229"/>
    </location>
</feature>
<proteinExistence type="predicted"/>
<dbReference type="InterPro" id="IPR036875">
    <property type="entry name" value="Znf_CCHC_sf"/>
</dbReference>
<evidence type="ECO:0000313" key="3">
    <source>
        <dbReference type="EMBL" id="KAK1699062.1"/>
    </source>
</evidence>
<reference evidence="3" key="1">
    <citation type="submission" date="2023-07" db="EMBL/GenBank/DDBJ databases">
        <title>A chromosome-level genome assembly of Lolium multiflorum.</title>
        <authorList>
            <person name="Chen Y."/>
            <person name="Copetti D."/>
            <person name="Kolliker R."/>
            <person name="Studer B."/>
        </authorList>
    </citation>
    <scope>NUCLEOTIDE SEQUENCE</scope>
    <source>
        <strain evidence="3">02402/16</strain>
        <tissue evidence="3">Leaf</tissue>
    </source>
</reference>
<dbReference type="InterPro" id="IPR001878">
    <property type="entry name" value="Znf_CCHC"/>
</dbReference>
<protein>
    <recommendedName>
        <fullName evidence="2">CCHC-type domain-containing protein</fullName>
    </recommendedName>
</protein>
<feature type="region of interest" description="Disordered" evidence="1">
    <location>
        <begin position="1"/>
        <end position="115"/>
    </location>
</feature>
<gene>
    <name evidence="3" type="ORF">QYE76_015759</name>
</gene>
<feature type="domain" description="CCHC-type" evidence="2">
    <location>
        <begin position="255"/>
        <end position="271"/>
    </location>
</feature>
<dbReference type="PANTHER" id="PTHR33170">
    <property type="entry name" value="DUF4283 DOMAIN-CONTAINING PROTEIN-RELATED"/>
    <property type="match status" value="1"/>
</dbReference>
<dbReference type="GO" id="GO:0003676">
    <property type="term" value="F:nucleic acid binding"/>
    <property type="evidence" value="ECO:0007669"/>
    <property type="project" value="InterPro"/>
</dbReference>
<feature type="region of interest" description="Disordered" evidence="1">
    <location>
        <begin position="590"/>
        <end position="611"/>
    </location>
</feature>
<dbReference type="Gene3D" id="4.10.60.10">
    <property type="entry name" value="Zinc finger, CCHC-type"/>
    <property type="match status" value="1"/>
</dbReference>